<evidence type="ECO:0000313" key="2">
    <source>
        <dbReference type="EMBL" id="EMF81943.1"/>
    </source>
</evidence>
<evidence type="ECO:0008006" key="4">
    <source>
        <dbReference type="Google" id="ProtNLM"/>
    </source>
</evidence>
<name>M3ELM2_9LEPT</name>
<dbReference type="AlphaFoldDB" id="M3ELM2"/>
<dbReference type="InterPro" id="IPR052601">
    <property type="entry name" value="Plasmalogen_desaturase"/>
</dbReference>
<dbReference type="PANTHER" id="PTHR48177">
    <property type="entry name" value="TRANSMEMBRANE PROTEIN 189"/>
    <property type="match status" value="1"/>
</dbReference>
<organism evidence="2 3">
    <name type="scientific">Leptospira weilii serovar Topaz str. LT2116</name>
    <dbReference type="NCBI Taxonomy" id="1088540"/>
    <lineage>
        <taxon>Bacteria</taxon>
        <taxon>Pseudomonadati</taxon>
        <taxon>Spirochaetota</taxon>
        <taxon>Spirochaetia</taxon>
        <taxon>Leptospirales</taxon>
        <taxon>Leptospiraceae</taxon>
        <taxon>Leptospira</taxon>
    </lineage>
</organism>
<keyword evidence="1" id="KW-0472">Membrane</keyword>
<comment type="caution">
    <text evidence="2">The sequence shown here is derived from an EMBL/GenBank/DDBJ whole genome shotgun (WGS) entry which is preliminary data.</text>
</comment>
<evidence type="ECO:0000256" key="1">
    <source>
        <dbReference type="SAM" id="Phobius"/>
    </source>
</evidence>
<dbReference type="GO" id="GO:0016491">
    <property type="term" value="F:oxidoreductase activity"/>
    <property type="evidence" value="ECO:0007669"/>
    <property type="project" value="TreeGrafter"/>
</dbReference>
<dbReference type="EMBL" id="AHOR02000029">
    <property type="protein sequence ID" value="EMF81943.1"/>
    <property type="molecule type" value="Genomic_DNA"/>
</dbReference>
<keyword evidence="1" id="KW-0812">Transmembrane</keyword>
<proteinExistence type="predicted"/>
<gene>
    <name evidence="2" type="ORF">LEP1GSC188_0811</name>
</gene>
<feature type="transmembrane region" description="Helical" evidence="1">
    <location>
        <begin position="87"/>
        <end position="103"/>
    </location>
</feature>
<sequence length="112" mass="12864">MQSEPTQLQKPDLTIHRIFETLSVVAFVFLSIYLGYQLTRIFSNAFVSHFYLVWVVPLVVLFSWLGADFISGLVHFLGDSVGSEKTPILGPAFIFLLEIITWIRRESRDMIL</sequence>
<protein>
    <recommendedName>
        <fullName evidence="4">Kua-ubiquitin conjugating enzyme hybrid localization domain protein</fullName>
    </recommendedName>
</protein>
<dbReference type="Proteomes" id="UP000011770">
    <property type="component" value="Unassembled WGS sequence"/>
</dbReference>
<evidence type="ECO:0000313" key="3">
    <source>
        <dbReference type="Proteomes" id="UP000011770"/>
    </source>
</evidence>
<reference evidence="2 3" key="1">
    <citation type="submission" date="2013-01" db="EMBL/GenBank/DDBJ databases">
        <authorList>
            <person name="Harkins D.M."/>
            <person name="Durkin A.S."/>
            <person name="Brinkac L.M."/>
            <person name="Haft D.H."/>
            <person name="Selengut J.D."/>
            <person name="Sanka R."/>
            <person name="DePew J."/>
            <person name="Purushe J."/>
            <person name="Tulsiani S.M."/>
            <person name="Graham G.C."/>
            <person name="Burns M.-A."/>
            <person name="Dohnt M.F."/>
            <person name="Smythe L.D."/>
            <person name="McKay D.B."/>
            <person name="Craig S.B."/>
            <person name="Vinetz J.M."/>
            <person name="Sutton G.G."/>
            <person name="Nierman W.C."/>
            <person name="Fouts D.E."/>
        </authorList>
    </citation>
    <scope>NUCLEOTIDE SEQUENCE [LARGE SCALE GENOMIC DNA]</scope>
    <source>
        <strain evidence="2 3">LT2116</strain>
    </source>
</reference>
<feature type="transmembrane region" description="Helical" evidence="1">
    <location>
        <begin position="48"/>
        <end position="67"/>
    </location>
</feature>
<dbReference type="PANTHER" id="PTHR48177:SF1">
    <property type="entry name" value="PLASMANYLETHANOLAMINE DESATURASE 1"/>
    <property type="match status" value="1"/>
</dbReference>
<accession>M3ELM2</accession>
<keyword evidence="1" id="KW-1133">Transmembrane helix</keyword>
<feature type="transmembrane region" description="Helical" evidence="1">
    <location>
        <begin position="15"/>
        <end position="36"/>
    </location>
</feature>